<proteinExistence type="predicted"/>
<dbReference type="EMBL" id="JAGKQM010000009">
    <property type="protein sequence ID" value="KAH0909203.1"/>
    <property type="molecule type" value="Genomic_DNA"/>
</dbReference>
<feature type="compositionally biased region" description="Pro residues" evidence="1">
    <location>
        <begin position="1"/>
        <end position="12"/>
    </location>
</feature>
<feature type="compositionally biased region" description="Basic and acidic residues" evidence="1">
    <location>
        <begin position="17"/>
        <end position="36"/>
    </location>
</feature>
<feature type="compositionally biased region" description="Basic residues" evidence="1">
    <location>
        <begin position="59"/>
        <end position="68"/>
    </location>
</feature>
<evidence type="ECO:0000313" key="2">
    <source>
        <dbReference type="EMBL" id="KAH0909203.1"/>
    </source>
</evidence>
<comment type="caution">
    <text evidence="2">The sequence shown here is derived from an EMBL/GenBank/DDBJ whole genome shotgun (WGS) entry which is preliminary data.</text>
</comment>
<evidence type="ECO:0000313" key="3">
    <source>
        <dbReference type="Proteomes" id="UP000824890"/>
    </source>
</evidence>
<evidence type="ECO:0008006" key="4">
    <source>
        <dbReference type="Google" id="ProtNLM"/>
    </source>
</evidence>
<dbReference type="Proteomes" id="UP000824890">
    <property type="component" value="Unassembled WGS sequence"/>
</dbReference>
<evidence type="ECO:0000256" key="1">
    <source>
        <dbReference type="SAM" id="MobiDB-lite"/>
    </source>
</evidence>
<organism evidence="2 3">
    <name type="scientific">Brassica napus</name>
    <name type="common">Rape</name>
    <dbReference type="NCBI Taxonomy" id="3708"/>
    <lineage>
        <taxon>Eukaryota</taxon>
        <taxon>Viridiplantae</taxon>
        <taxon>Streptophyta</taxon>
        <taxon>Embryophyta</taxon>
        <taxon>Tracheophyta</taxon>
        <taxon>Spermatophyta</taxon>
        <taxon>Magnoliopsida</taxon>
        <taxon>eudicotyledons</taxon>
        <taxon>Gunneridae</taxon>
        <taxon>Pentapetalae</taxon>
        <taxon>rosids</taxon>
        <taxon>malvids</taxon>
        <taxon>Brassicales</taxon>
        <taxon>Brassicaceae</taxon>
        <taxon>Brassiceae</taxon>
        <taxon>Brassica</taxon>
    </lineage>
</organism>
<gene>
    <name evidence="2" type="ORF">HID58_032524</name>
</gene>
<dbReference type="PANTHER" id="PTHR34660:SF10">
    <property type="entry name" value="(RAPE) HYPOTHETICAL PROTEIN"/>
    <property type="match status" value="1"/>
</dbReference>
<feature type="compositionally biased region" description="Basic residues" evidence="1">
    <location>
        <begin position="37"/>
        <end position="49"/>
    </location>
</feature>
<protein>
    <recommendedName>
        <fullName evidence="4">Auxin-responsive protein</fullName>
    </recommendedName>
</protein>
<feature type="region of interest" description="Disordered" evidence="1">
    <location>
        <begin position="1"/>
        <end position="80"/>
    </location>
</feature>
<reference evidence="2 3" key="1">
    <citation type="submission" date="2021-05" db="EMBL/GenBank/DDBJ databases">
        <title>Genome Assembly of Synthetic Allotetraploid Brassica napus Reveals Homoeologous Exchanges between Subgenomes.</title>
        <authorList>
            <person name="Davis J.T."/>
        </authorList>
    </citation>
    <scope>NUCLEOTIDE SEQUENCE [LARGE SCALE GENOMIC DNA]</scope>
    <source>
        <strain evidence="3">cv. Da-Ae</strain>
        <tissue evidence="2">Seedling</tissue>
    </source>
</reference>
<name>A0ABQ8BXV9_BRANA</name>
<feature type="region of interest" description="Disordered" evidence="1">
    <location>
        <begin position="98"/>
        <end position="124"/>
    </location>
</feature>
<sequence>MSRCYPFPPPGFVPNQVRDESLIEPIKKGTKEEVKREKKGRKHNKVQKRKERDNEAGRSSKHRHHKRQRKDESANASKQVDSLEKSCLTIELDHQASSQTSCDSTLRSNENEGPSHIKSQPLNGRHNDSGEFVCLLVAGSVLLQMMTLFLRIVAMGFEETSMRVLLHGKGQKYPEVIKCPSSTAIRFLKLVENWAPDRFETKLADSEDQEGWLLMKFGAKRHDQVSVKTSSKGSS</sequence>
<dbReference type="PANTHER" id="PTHR34660">
    <property type="entry name" value="MYB-LIKE PROTEIN X"/>
    <property type="match status" value="1"/>
</dbReference>
<keyword evidence="3" id="KW-1185">Reference proteome</keyword>
<feature type="compositionally biased region" description="Polar residues" evidence="1">
    <location>
        <begin position="98"/>
        <end position="108"/>
    </location>
</feature>
<accession>A0ABQ8BXV9</accession>